<accession>A0A511J6I3</accession>
<sequence length="54" mass="6196">MNVKDLINSLESFPDNYIVKTVVAVNGEGYYTSIEPISKNNIEIREQEVIIYCE</sequence>
<dbReference type="Proteomes" id="UP000321830">
    <property type="component" value="Unassembled WGS sequence"/>
</dbReference>
<dbReference type="RefSeq" id="WP_186808782.1">
    <property type="nucleotide sequence ID" value="NZ_BJWF01000067.1"/>
</dbReference>
<protein>
    <submittedName>
        <fullName evidence="1">Uncharacterized protein</fullName>
    </submittedName>
</protein>
<proteinExistence type="predicted"/>
<organism evidence="1 2">
    <name type="scientific">Enterococcus villorum</name>
    <dbReference type="NCBI Taxonomy" id="112904"/>
    <lineage>
        <taxon>Bacteria</taxon>
        <taxon>Bacillati</taxon>
        <taxon>Bacillota</taxon>
        <taxon>Bacilli</taxon>
        <taxon>Lactobacillales</taxon>
        <taxon>Enterococcaceae</taxon>
        <taxon>Enterococcus</taxon>
    </lineage>
</organism>
<dbReference type="AlphaFoldDB" id="A0A511J6I3"/>
<reference evidence="1 2" key="1">
    <citation type="submission" date="2019-07" db="EMBL/GenBank/DDBJ databases">
        <title>Whole genome shotgun sequence of Enterococcus villorum NBRC 100699.</title>
        <authorList>
            <person name="Hosoyama A."/>
            <person name="Uohara A."/>
            <person name="Ohji S."/>
            <person name="Ichikawa N."/>
        </authorList>
    </citation>
    <scope>NUCLEOTIDE SEQUENCE [LARGE SCALE GENOMIC DNA]</scope>
    <source>
        <strain evidence="1 2">NBRC 100699</strain>
    </source>
</reference>
<dbReference type="EMBL" id="BJWF01000067">
    <property type="protein sequence ID" value="GEL93289.1"/>
    <property type="molecule type" value="Genomic_DNA"/>
</dbReference>
<name>A0A511J6I3_9ENTE</name>
<evidence type="ECO:0000313" key="1">
    <source>
        <dbReference type="EMBL" id="GEL93289.1"/>
    </source>
</evidence>
<gene>
    <name evidence="1" type="ORF">EVI01_26260</name>
</gene>
<evidence type="ECO:0000313" key="2">
    <source>
        <dbReference type="Proteomes" id="UP000321830"/>
    </source>
</evidence>
<comment type="caution">
    <text evidence="1">The sequence shown here is derived from an EMBL/GenBank/DDBJ whole genome shotgun (WGS) entry which is preliminary data.</text>
</comment>